<dbReference type="InterPro" id="IPR001229">
    <property type="entry name" value="Jacalin-like_lectin_dom"/>
</dbReference>
<dbReference type="OMA" id="NECESFC"/>
<dbReference type="Gene3D" id="2.100.10.30">
    <property type="entry name" value="Jacalin-like lectin domain"/>
    <property type="match status" value="1"/>
</dbReference>
<sequence length="118" mass="12925">MKASTSASEDGLITAGPYGSSTGKQWEDRDGIDRIAQIFISYGESTIKSLQFNYLKNGNLHLSERYGGSGGVNFKTIDFDLESSEYITWVSGRHHRCYGLVSLTIGTNKSKYGPFGGK</sequence>
<dbReference type="GeneID" id="104607845"/>
<dbReference type="InterPro" id="IPR036404">
    <property type="entry name" value="Jacalin-like_lectin_dom_sf"/>
</dbReference>
<proteinExistence type="predicted"/>
<keyword evidence="1" id="KW-1185">Reference proteome</keyword>
<dbReference type="AlphaFoldDB" id="A0A1U8AUV2"/>
<evidence type="ECO:0000313" key="2">
    <source>
        <dbReference type="RefSeq" id="XP_010271895.1"/>
    </source>
</evidence>
<dbReference type="SMART" id="SM00915">
    <property type="entry name" value="Jacalin"/>
    <property type="match status" value="1"/>
</dbReference>
<evidence type="ECO:0000313" key="1">
    <source>
        <dbReference type="Proteomes" id="UP000189703"/>
    </source>
</evidence>
<dbReference type="Proteomes" id="UP000189703">
    <property type="component" value="Unplaced"/>
</dbReference>
<name>A0A1U8AUV2_NELNU</name>
<dbReference type="SUPFAM" id="SSF51101">
    <property type="entry name" value="Mannose-binding lectins"/>
    <property type="match status" value="1"/>
</dbReference>
<organism evidence="1 2">
    <name type="scientific">Nelumbo nucifera</name>
    <name type="common">Sacred lotus</name>
    <dbReference type="NCBI Taxonomy" id="4432"/>
    <lineage>
        <taxon>Eukaryota</taxon>
        <taxon>Viridiplantae</taxon>
        <taxon>Streptophyta</taxon>
        <taxon>Embryophyta</taxon>
        <taxon>Tracheophyta</taxon>
        <taxon>Spermatophyta</taxon>
        <taxon>Magnoliopsida</taxon>
        <taxon>Proteales</taxon>
        <taxon>Nelumbonaceae</taxon>
        <taxon>Nelumbo</taxon>
    </lineage>
</organism>
<accession>A0A1U8AUV2</accession>
<dbReference type="PANTHER" id="PTHR47293">
    <property type="entry name" value="JACALIN-RELATED LECTIN 3"/>
    <property type="match status" value="1"/>
</dbReference>
<dbReference type="KEGG" id="nnu:104607845"/>
<dbReference type="Pfam" id="PF01419">
    <property type="entry name" value="Jacalin"/>
    <property type="match status" value="1"/>
</dbReference>
<dbReference type="OrthoDB" id="581739at2759"/>
<dbReference type="eggNOG" id="ENOG502S91T">
    <property type="taxonomic scope" value="Eukaryota"/>
</dbReference>
<dbReference type="RefSeq" id="XP_010271895.1">
    <property type="nucleotide sequence ID" value="XM_010273593.2"/>
</dbReference>
<reference evidence="2" key="1">
    <citation type="submission" date="2025-08" db="UniProtKB">
        <authorList>
            <consortium name="RefSeq"/>
        </authorList>
    </citation>
    <scope>IDENTIFICATION</scope>
</reference>
<dbReference type="PANTHER" id="PTHR47293:SF70">
    <property type="entry name" value="JACALIN-RELATED LECTIN 24-RELATED"/>
    <property type="match status" value="1"/>
</dbReference>
<protein>
    <submittedName>
        <fullName evidence="2">Inactive protein RESTRICTED TEV MOVEMENT 1-like isoform X1</fullName>
    </submittedName>
</protein>
<gene>
    <name evidence="2" type="primary">LOC104607845</name>
</gene>
<dbReference type="PROSITE" id="PS51752">
    <property type="entry name" value="JACALIN_LECTIN"/>
    <property type="match status" value="1"/>
</dbReference>
<dbReference type="FunCoup" id="A0A1U8AUV2">
    <property type="interactions" value="12"/>
</dbReference>